<dbReference type="EMBL" id="CYTW01000001">
    <property type="protein sequence ID" value="CUJ83641.1"/>
    <property type="molecule type" value="Genomic_DNA"/>
</dbReference>
<evidence type="ECO:0008006" key="3">
    <source>
        <dbReference type="Google" id="ProtNLM"/>
    </source>
</evidence>
<reference evidence="2" key="1">
    <citation type="submission" date="2015-09" db="EMBL/GenBank/DDBJ databases">
        <authorList>
            <person name="Rodrigo-Torres Lidia"/>
            <person name="Arahal R.David."/>
        </authorList>
    </citation>
    <scope>NUCLEOTIDE SEQUENCE [LARGE SCALE GENOMIC DNA]</scope>
    <source>
        <strain evidence="2">CECT 7735</strain>
    </source>
</reference>
<dbReference type="Proteomes" id="UP000051870">
    <property type="component" value="Unassembled WGS sequence"/>
</dbReference>
<name>A0A0P1ILY7_9RHOB</name>
<protein>
    <recommendedName>
        <fullName evidence="3">DNA repair exonuclease</fullName>
    </recommendedName>
</protein>
<keyword evidence="2" id="KW-1185">Reference proteome</keyword>
<dbReference type="STRING" id="1715693.PH7735_00288"/>
<accession>A0A0P1ILY7</accession>
<dbReference type="AlphaFoldDB" id="A0A0P1ILY7"/>
<evidence type="ECO:0000313" key="1">
    <source>
        <dbReference type="EMBL" id="CUJ83641.1"/>
    </source>
</evidence>
<evidence type="ECO:0000313" key="2">
    <source>
        <dbReference type="Proteomes" id="UP000051870"/>
    </source>
</evidence>
<gene>
    <name evidence="1" type="ORF">PH7735_00288</name>
</gene>
<sequence length="75" mass="8031">MVGFKFVHTSDLHLGNGFGTITEELRGRLIEARHGVVMRLVEVARGHGAQRIMAFTGVPVTSLASAGRDQKGASQ</sequence>
<organism evidence="1 2">
    <name type="scientific">Shimia thalassica</name>
    <dbReference type="NCBI Taxonomy" id="1715693"/>
    <lineage>
        <taxon>Bacteria</taxon>
        <taxon>Pseudomonadati</taxon>
        <taxon>Pseudomonadota</taxon>
        <taxon>Alphaproteobacteria</taxon>
        <taxon>Rhodobacterales</taxon>
        <taxon>Roseobacteraceae</taxon>
    </lineage>
</organism>
<proteinExistence type="predicted"/>